<dbReference type="Proteomes" id="UP001595988">
    <property type="component" value="Unassembled WGS sequence"/>
</dbReference>
<protein>
    <submittedName>
        <fullName evidence="1">Uncharacterized protein</fullName>
    </submittedName>
</protein>
<dbReference type="EMBL" id="JBHSFT010000044">
    <property type="protein sequence ID" value="MFC4663747.1"/>
    <property type="molecule type" value="Genomic_DNA"/>
</dbReference>
<keyword evidence="2" id="KW-1185">Reference proteome</keyword>
<sequence>MTETKNKEIVSFLTLENKIVYPFAVPDTLSFSDQEELLTIIDKAANDTNIIREAGNEQENRDWVGIIPFW</sequence>
<comment type="caution">
    <text evidence="1">The sequence shown here is derived from an EMBL/GenBank/DDBJ whole genome shotgun (WGS) entry which is preliminary data.</text>
</comment>
<name>A0ABV9K111_9BACI</name>
<reference evidence="2" key="1">
    <citation type="journal article" date="2019" name="Int. J. Syst. Evol. Microbiol.">
        <title>The Global Catalogue of Microorganisms (GCM) 10K type strain sequencing project: providing services to taxonomists for standard genome sequencing and annotation.</title>
        <authorList>
            <consortium name="The Broad Institute Genomics Platform"/>
            <consortium name="The Broad Institute Genome Sequencing Center for Infectious Disease"/>
            <person name="Wu L."/>
            <person name="Ma J."/>
        </authorList>
    </citation>
    <scope>NUCLEOTIDE SEQUENCE [LARGE SCALE GENOMIC DNA]</scope>
    <source>
        <strain evidence="2">CCUG 37257</strain>
    </source>
</reference>
<evidence type="ECO:0000313" key="1">
    <source>
        <dbReference type="EMBL" id="MFC4663747.1"/>
    </source>
</evidence>
<proteinExistence type="predicted"/>
<organism evidence="1 2">
    <name type="scientific">Oceanobacillus aidingensis</name>
    <dbReference type="NCBI Taxonomy" id="645964"/>
    <lineage>
        <taxon>Bacteria</taxon>
        <taxon>Bacillati</taxon>
        <taxon>Bacillota</taxon>
        <taxon>Bacilli</taxon>
        <taxon>Bacillales</taxon>
        <taxon>Bacillaceae</taxon>
        <taxon>Oceanobacillus</taxon>
    </lineage>
</organism>
<accession>A0ABV9K111</accession>
<gene>
    <name evidence="1" type="ORF">ACFO3P_16340</name>
</gene>
<evidence type="ECO:0000313" key="2">
    <source>
        <dbReference type="Proteomes" id="UP001595988"/>
    </source>
</evidence>
<dbReference type="RefSeq" id="WP_212929366.1">
    <property type="nucleotide sequence ID" value="NZ_JBHSFT010000044.1"/>
</dbReference>